<dbReference type="Pfam" id="PF07676">
    <property type="entry name" value="PD40"/>
    <property type="match status" value="3"/>
</dbReference>
<feature type="signal peptide" evidence="6">
    <location>
        <begin position="1"/>
        <end position="19"/>
    </location>
</feature>
<dbReference type="Gene3D" id="2.120.10.30">
    <property type="entry name" value="TolB, C-terminal domain"/>
    <property type="match status" value="1"/>
</dbReference>
<feature type="domain" description="OmpA-like" evidence="7">
    <location>
        <begin position="1376"/>
        <end position="1488"/>
    </location>
</feature>
<dbReference type="Gene3D" id="3.30.1330.60">
    <property type="entry name" value="OmpA-like domain"/>
    <property type="match status" value="1"/>
</dbReference>
<dbReference type="InterPro" id="IPR036737">
    <property type="entry name" value="OmpA-like_sf"/>
</dbReference>
<evidence type="ECO:0000256" key="1">
    <source>
        <dbReference type="ARBA" id="ARBA00004442"/>
    </source>
</evidence>
<dbReference type="InterPro" id="IPR006664">
    <property type="entry name" value="OMP_bac"/>
</dbReference>
<organism evidence="8 9">
    <name type="scientific">Lacihabitans soyangensis</name>
    <dbReference type="NCBI Taxonomy" id="869394"/>
    <lineage>
        <taxon>Bacteria</taxon>
        <taxon>Pseudomonadati</taxon>
        <taxon>Bacteroidota</taxon>
        <taxon>Cytophagia</taxon>
        <taxon>Cytophagales</taxon>
        <taxon>Leadbetterellaceae</taxon>
        <taxon>Lacihabitans</taxon>
    </lineage>
</organism>
<gene>
    <name evidence="8" type="ORF">EGI31_15055</name>
</gene>
<dbReference type="GO" id="GO:0009279">
    <property type="term" value="C:cell outer membrane"/>
    <property type="evidence" value="ECO:0007669"/>
    <property type="project" value="UniProtKB-SubCell"/>
</dbReference>
<keyword evidence="2 4" id="KW-0472">Membrane</keyword>
<evidence type="ECO:0000313" key="9">
    <source>
        <dbReference type="Proteomes" id="UP001204144"/>
    </source>
</evidence>
<keyword evidence="9" id="KW-1185">Reference proteome</keyword>
<comment type="caution">
    <text evidence="8">The sequence shown here is derived from an EMBL/GenBank/DDBJ whole genome shotgun (WGS) entry which is preliminary data.</text>
</comment>
<dbReference type="InterPro" id="IPR011659">
    <property type="entry name" value="WD40"/>
</dbReference>
<dbReference type="Proteomes" id="UP001204144">
    <property type="component" value="Unassembled WGS sequence"/>
</dbReference>
<evidence type="ECO:0000256" key="2">
    <source>
        <dbReference type="ARBA" id="ARBA00023136"/>
    </source>
</evidence>
<dbReference type="RefSeq" id="WP_255037974.1">
    <property type="nucleotide sequence ID" value="NZ_RJUF01000127.1"/>
</dbReference>
<dbReference type="EMBL" id="RJUF01000127">
    <property type="protein sequence ID" value="MCP9764262.1"/>
    <property type="molecule type" value="Genomic_DNA"/>
</dbReference>
<accession>A0AAE3H4C1</accession>
<keyword evidence="6" id="KW-0732">Signal</keyword>
<evidence type="ECO:0000256" key="3">
    <source>
        <dbReference type="ARBA" id="ARBA00023237"/>
    </source>
</evidence>
<sequence length="1488" mass="171130">MFLKNTLLVLLVCFNLVFAQSKKRLPNPINTSSSIEYAPSVTADGQTLVYQSDQYGLFVNSSKKVPQITADGKSSVMLDEFETSFFGVYEVKLHPSGTWMLPKNIEPINLYANENNTPVMGGPSVSYDGNTIYFFANFGKSGFGREDIFVSERKKNGWSRPENIGATINTDNYEGFPSISPDGKKLYFTREILGKKVNDKQCYRIMVSEKARNGKWRAPYELPAPINMDCEKAPRILADGKTLVYSSIKKEGRGDFDLYKSTMLETGGWSEPINLDFINTKKSDLFVSISPCGDLMYYVTDGDIFTTTIPESLRPIRSATIQGFVMDSLSGAPLIAKIVVKNKETDQIISVLDNNPSDGRYTAIVPFGESYTLSVNIPEYFNKVTPLLSEQIIDCKTIPIDFKLQKIPTEKEEIVKLALNSDKSQVLIDEQRLAAEKLKLEQLELEKAQKLALEKKRLEDERLAAEKLKQEQLELEKAQKLTLEKKRLEDERLAAEKLKQEQLELEKAQQLALEKMRLEDERLAAEKLKLEQLELEKAQQLALEKKRLEDERLAAEKLKQEQLELENAQKLALEKKRLEDERLAAEKLKQEQLEIEKAQKLALEKKRLEDERLAAEKLKLEQLEIEKAQKLALEKKRLEDERLAAEKLKQEQLEIEKAQKLALEKKRLEDERLAAEKLKQQQLEIEKAQKLALEKKRLEDERLAAEKLKQEQLEIEKAQKLALEKKRLEDERLAAEKLKQEQLELEKAQQLALEKMRLEDERLAAEKLKLEQLELEKAQQLALEKKRLEDERLAAEKLKQEQLELENAQKLALEKKRLEDERLAAEKLKQEQLEIEKAQKLALEKKRLEDERLAAEKLKLEQLEIEKAQKLALEKKRLEDERLAAEKLKQEQLEIEKAQKLALEKKRLEDERLAAEKLKQQQLEIEKAQKLALEKKRLEDERLAAEKLKQEQLEIEKAQKLTLEKKRLEDERLAAEKLKQEQLELEKAQQLALEKKRLEDENKAEKKRWAESGLTVYLKDYDTNEPLDGRVIVFSKNSKDSTVFDVKAGILKLPLTGNDTWLIKGTAPNYTSAEQTVKIELPKDGSKNFTVELKLGKEIYKLQLSAIDLEKNTPISQALFTILDANKKQLAIVKADSKGVGEYILPKKGKYTVQMAAPNYQNDEQVIEEVKLNTKVTFKPIEIKVKIHELKLYVYDRFTDEELFPEVKSNNKAIGAAPTFIQGPAETVFDINLTGINIEPENYKLAFVDSLILKVRQDLKAQQLNYEFEFRFYDKKTNKPIPRIDYTVVEATNKAEVQKFLNGKNLVFMSPKKNYVFSINNPAYEPIVQKINALEWIKERDFERNIFLVQKKVEATVVENKTVAVISTKTFGEISKGKKITLENIYFDQSSPVLRTESFVQLDELVTVLKDNPDLKIEVRGHTDNVGDLFENVKLSKGRCESVVDYLVKKGIASNRLSLTGRGPMEPIAPNDNEANKKKNRRVEFLVL</sequence>
<proteinExistence type="predicted"/>
<keyword evidence="5" id="KW-0175">Coiled coil</keyword>
<evidence type="ECO:0000313" key="8">
    <source>
        <dbReference type="EMBL" id="MCP9764262.1"/>
    </source>
</evidence>
<dbReference type="InterPro" id="IPR050330">
    <property type="entry name" value="Bact_OuterMem_StrucFunc"/>
</dbReference>
<dbReference type="SUPFAM" id="SSF82171">
    <property type="entry name" value="DPP6 N-terminal domain-like"/>
    <property type="match status" value="1"/>
</dbReference>
<feature type="coiled-coil region" evidence="5">
    <location>
        <begin position="426"/>
        <end position="1008"/>
    </location>
</feature>
<protein>
    <recommendedName>
        <fullName evidence="7">OmpA-like domain-containing protein</fullName>
    </recommendedName>
</protein>
<dbReference type="PROSITE" id="PS51123">
    <property type="entry name" value="OMPA_2"/>
    <property type="match status" value="1"/>
</dbReference>
<dbReference type="CDD" id="cd07185">
    <property type="entry name" value="OmpA_C-like"/>
    <property type="match status" value="1"/>
</dbReference>
<reference evidence="8 9" key="1">
    <citation type="submission" date="2018-11" db="EMBL/GenBank/DDBJ databases">
        <title>Novel bacteria species description.</title>
        <authorList>
            <person name="Han J.-H."/>
        </authorList>
    </citation>
    <scope>NUCLEOTIDE SEQUENCE [LARGE SCALE GENOMIC DNA]</scope>
    <source>
        <strain evidence="8 9">KCTC23259</strain>
    </source>
</reference>
<dbReference type="PANTHER" id="PTHR30329">
    <property type="entry name" value="STATOR ELEMENT OF FLAGELLAR MOTOR COMPLEX"/>
    <property type="match status" value="1"/>
</dbReference>
<evidence type="ECO:0000256" key="6">
    <source>
        <dbReference type="SAM" id="SignalP"/>
    </source>
</evidence>
<name>A0AAE3H4C1_9BACT</name>
<keyword evidence="3" id="KW-0998">Cell outer membrane</keyword>
<evidence type="ECO:0000256" key="4">
    <source>
        <dbReference type="PROSITE-ProRule" id="PRU00473"/>
    </source>
</evidence>
<dbReference type="PRINTS" id="PR01021">
    <property type="entry name" value="OMPADOMAIN"/>
</dbReference>
<dbReference type="PANTHER" id="PTHR30329:SF21">
    <property type="entry name" value="LIPOPROTEIN YIAD-RELATED"/>
    <property type="match status" value="1"/>
</dbReference>
<dbReference type="SUPFAM" id="SSF49464">
    <property type="entry name" value="Carboxypeptidase regulatory domain-like"/>
    <property type="match status" value="1"/>
</dbReference>
<dbReference type="Pfam" id="PF00691">
    <property type="entry name" value="OmpA"/>
    <property type="match status" value="1"/>
</dbReference>
<dbReference type="InterPro" id="IPR011042">
    <property type="entry name" value="6-blade_b-propeller_TolB-like"/>
</dbReference>
<dbReference type="InterPro" id="IPR008969">
    <property type="entry name" value="CarboxyPept-like_regulatory"/>
</dbReference>
<dbReference type="SUPFAM" id="SSF103088">
    <property type="entry name" value="OmpA-like"/>
    <property type="match status" value="1"/>
</dbReference>
<comment type="subcellular location">
    <subcellularLocation>
        <location evidence="1">Cell outer membrane</location>
    </subcellularLocation>
</comment>
<evidence type="ECO:0000256" key="5">
    <source>
        <dbReference type="SAM" id="Coils"/>
    </source>
</evidence>
<feature type="chain" id="PRO_5042178165" description="OmpA-like domain-containing protein" evidence="6">
    <location>
        <begin position="20"/>
        <end position="1488"/>
    </location>
</feature>
<dbReference type="InterPro" id="IPR006665">
    <property type="entry name" value="OmpA-like"/>
</dbReference>
<evidence type="ECO:0000259" key="7">
    <source>
        <dbReference type="PROSITE" id="PS51123"/>
    </source>
</evidence>